<proteinExistence type="predicted"/>
<dbReference type="WBParaSite" id="ACRNAN_scaffold728.g22631.t1">
    <property type="protein sequence ID" value="ACRNAN_scaffold728.g22631.t1"/>
    <property type="gene ID" value="ACRNAN_scaffold728.g22631"/>
</dbReference>
<dbReference type="Proteomes" id="UP000887540">
    <property type="component" value="Unplaced"/>
</dbReference>
<evidence type="ECO:0000313" key="1">
    <source>
        <dbReference type="Proteomes" id="UP000887540"/>
    </source>
</evidence>
<dbReference type="AlphaFoldDB" id="A0A914EES8"/>
<keyword evidence="1" id="KW-1185">Reference proteome</keyword>
<accession>A0A914EES8</accession>
<reference evidence="2" key="1">
    <citation type="submission" date="2022-11" db="UniProtKB">
        <authorList>
            <consortium name="WormBaseParasite"/>
        </authorList>
    </citation>
    <scope>IDENTIFICATION</scope>
</reference>
<protein>
    <submittedName>
        <fullName evidence="2">Uncharacterized protein</fullName>
    </submittedName>
</protein>
<sequence length="228" mass="24957">MAVGNGASDVFTSLASALSTNQPKAGLSIGELLELKAEELHALEQKASAMNSMLSIPNGNTRLSIPNGNNSVPNGNMRLSIPNGNHNLLGVSTVEQTIVNGWVEKPLHPDEISYYVDYEHKDHNQKKISLIRSKSDIVSDRNKIVKFSNKVGCVTTVPSRRDTQVTVNIPSDSALYGSLRIQLAANMMLPSMIAKGVDEEDYEEQRPIIEHGKFFPVVDEDDDEDGIQ</sequence>
<organism evidence="1 2">
    <name type="scientific">Acrobeloides nanus</name>
    <dbReference type="NCBI Taxonomy" id="290746"/>
    <lineage>
        <taxon>Eukaryota</taxon>
        <taxon>Metazoa</taxon>
        <taxon>Ecdysozoa</taxon>
        <taxon>Nematoda</taxon>
        <taxon>Chromadorea</taxon>
        <taxon>Rhabditida</taxon>
        <taxon>Tylenchina</taxon>
        <taxon>Cephalobomorpha</taxon>
        <taxon>Cephaloboidea</taxon>
        <taxon>Cephalobidae</taxon>
        <taxon>Acrobeloides</taxon>
    </lineage>
</organism>
<evidence type="ECO:0000313" key="2">
    <source>
        <dbReference type="WBParaSite" id="ACRNAN_scaffold728.g22631.t1"/>
    </source>
</evidence>
<name>A0A914EES8_9BILA</name>